<evidence type="ECO:0000313" key="2">
    <source>
        <dbReference type="EMBL" id="QBQ38139.1"/>
    </source>
</evidence>
<protein>
    <submittedName>
        <fullName evidence="1">Tautomerase family protein</fullName>
    </submittedName>
</protein>
<keyword evidence="3" id="KW-1185">Reference proteome</keyword>
<proteinExistence type="predicted"/>
<dbReference type="Proteomes" id="UP000294359">
    <property type="component" value="Chromosome"/>
</dbReference>
<reference evidence="1" key="3">
    <citation type="submission" date="2022-12" db="EMBL/GenBank/DDBJ databases">
        <authorList>
            <person name="Sun Q."/>
            <person name="Kim S."/>
        </authorList>
    </citation>
    <scope>NUCLEOTIDE SEQUENCE</scope>
    <source>
        <strain evidence="1">KCTC 12344</strain>
    </source>
</reference>
<dbReference type="AlphaFoldDB" id="A0A4P7BKN3"/>
<evidence type="ECO:0000313" key="4">
    <source>
        <dbReference type="Proteomes" id="UP000619512"/>
    </source>
</evidence>
<dbReference type="EMBL" id="BMWW01000008">
    <property type="protein sequence ID" value="GGZ02599.1"/>
    <property type="molecule type" value="Genomic_DNA"/>
</dbReference>
<dbReference type="Pfam" id="PF14552">
    <property type="entry name" value="Tautomerase_2"/>
    <property type="match status" value="1"/>
</dbReference>
<dbReference type="OrthoDB" id="9804765at2"/>
<gene>
    <name evidence="2" type="ORF">E1742_19585</name>
    <name evidence="1" type="ORF">GCM10007388_40280</name>
</gene>
<dbReference type="SUPFAM" id="SSF55331">
    <property type="entry name" value="Tautomerase/MIF"/>
    <property type="match status" value="1"/>
</dbReference>
<dbReference type="EMBL" id="CP038026">
    <property type="protein sequence ID" value="QBQ38139.1"/>
    <property type="molecule type" value="Genomic_DNA"/>
</dbReference>
<reference evidence="1" key="1">
    <citation type="journal article" date="2014" name="Int. J. Syst. Evol. Microbiol.">
        <title>Complete genome sequence of Corynebacterium casei LMG S-19264T (=DSM 44701T), isolated from a smear-ripened cheese.</title>
        <authorList>
            <consortium name="US DOE Joint Genome Institute (JGI-PGF)"/>
            <person name="Walter F."/>
            <person name="Albersmeier A."/>
            <person name="Kalinowski J."/>
            <person name="Ruckert C."/>
        </authorList>
    </citation>
    <scope>NUCLEOTIDE SEQUENCE</scope>
    <source>
        <strain evidence="1">KCTC 12344</strain>
    </source>
</reference>
<dbReference type="Gene3D" id="3.30.429.10">
    <property type="entry name" value="Macrophage Migration Inhibitory Factor"/>
    <property type="match status" value="1"/>
</dbReference>
<reference evidence="2 3" key="2">
    <citation type="submission" date="2019-03" db="EMBL/GenBank/DDBJ databases">
        <title>Draft Genome Sequences of Six Type Strains of the Genus Massilia.</title>
        <authorList>
            <person name="Miess H."/>
            <person name="Frediansyhah A."/>
            <person name="Gross H."/>
        </authorList>
    </citation>
    <scope>NUCLEOTIDE SEQUENCE [LARGE SCALE GENOMIC DNA]</scope>
    <source>
        <strain evidence="2 3">DSM 17505</strain>
    </source>
</reference>
<dbReference type="InterPro" id="IPR037479">
    <property type="entry name" value="Tauto_MSAD"/>
</dbReference>
<organism evidence="1 4">
    <name type="scientific">Pseudoduganella plicata</name>
    <dbReference type="NCBI Taxonomy" id="321984"/>
    <lineage>
        <taxon>Bacteria</taxon>
        <taxon>Pseudomonadati</taxon>
        <taxon>Pseudomonadota</taxon>
        <taxon>Betaproteobacteria</taxon>
        <taxon>Burkholderiales</taxon>
        <taxon>Oxalobacteraceae</taxon>
        <taxon>Telluria group</taxon>
        <taxon>Pseudoduganella</taxon>
    </lineage>
</organism>
<name>A0A4P7BKN3_9BURK</name>
<evidence type="ECO:0000313" key="3">
    <source>
        <dbReference type="Proteomes" id="UP000294359"/>
    </source>
</evidence>
<accession>A0A4P7BKN3</accession>
<sequence length="139" mass="15214">MPMSRISLQRGKSSEYLRAVSDSLHRALVEALDVPPTDRFQLFDQHEPHEMSIDPHYPAGTRSADYVFINVIVGRPRSAAMKAAFYQRLVALLAQSPGVRPEDVMVVIASSQSEDWSFGSGVQGLPLRTDSATAAEVSA</sequence>
<evidence type="ECO:0000313" key="1">
    <source>
        <dbReference type="EMBL" id="GGZ02599.1"/>
    </source>
</evidence>
<dbReference type="InterPro" id="IPR014347">
    <property type="entry name" value="Tautomerase/MIF_sf"/>
</dbReference>
<dbReference type="PANTHER" id="PTHR38460:SF1">
    <property type="entry name" value="TAUTOMERASE YOLI-RELATED"/>
    <property type="match status" value="1"/>
</dbReference>
<dbReference type="PANTHER" id="PTHR38460">
    <property type="entry name" value="TAUTOMERASE YOLI-RELATED"/>
    <property type="match status" value="1"/>
</dbReference>
<dbReference type="Proteomes" id="UP000619512">
    <property type="component" value="Unassembled WGS sequence"/>
</dbReference>